<dbReference type="Pfam" id="PF08818">
    <property type="entry name" value="DUF1801"/>
    <property type="match status" value="1"/>
</dbReference>
<evidence type="ECO:0000259" key="1">
    <source>
        <dbReference type="Pfam" id="PF08818"/>
    </source>
</evidence>
<evidence type="ECO:0000313" key="4">
    <source>
        <dbReference type="EMBL" id="CAB4619633.1"/>
    </source>
</evidence>
<dbReference type="AlphaFoldDB" id="A0A6J7QTW2"/>
<dbReference type="InterPro" id="IPR014922">
    <property type="entry name" value="YdhG-like"/>
</dbReference>
<gene>
    <name evidence="2" type="ORF">UFOPK1380_00725</name>
    <name evidence="3" type="ORF">UFOPK1778_00902</name>
    <name evidence="4" type="ORF">UFOPK1863_00950</name>
    <name evidence="5" type="ORF">UFOPK2689_00560</name>
    <name evidence="6" type="ORF">UFOPK3555_00543</name>
    <name evidence="7" type="ORF">UFOPK3874_00697</name>
    <name evidence="8" type="ORF">UFOPK4095_01022</name>
</gene>
<evidence type="ECO:0000313" key="2">
    <source>
        <dbReference type="EMBL" id="CAB4535481.1"/>
    </source>
</evidence>
<accession>A0A6J7QTW2</accession>
<evidence type="ECO:0000313" key="3">
    <source>
        <dbReference type="EMBL" id="CAB4594746.1"/>
    </source>
</evidence>
<reference evidence="8" key="1">
    <citation type="submission" date="2020-05" db="EMBL/GenBank/DDBJ databases">
        <authorList>
            <person name="Chiriac C."/>
            <person name="Salcher M."/>
            <person name="Ghai R."/>
            <person name="Kavagutti S V."/>
        </authorList>
    </citation>
    <scope>NUCLEOTIDE SEQUENCE</scope>
</reference>
<name>A0A6J7QTW2_9ZZZZ</name>
<dbReference type="EMBL" id="CAFBNS010000120">
    <property type="protein sequence ID" value="CAB4963564.1"/>
    <property type="molecule type" value="Genomic_DNA"/>
</dbReference>
<dbReference type="EMBL" id="CAEZSC010000038">
    <property type="protein sequence ID" value="CAB4535481.1"/>
    <property type="molecule type" value="Genomic_DNA"/>
</dbReference>
<dbReference type="EMBL" id="CAFBPI010000075">
    <property type="protein sequence ID" value="CAB5021200.1"/>
    <property type="molecule type" value="Genomic_DNA"/>
</dbReference>
<feature type="domain" description="YdhG-like" evidence="1">
    <location>
        <begin position="20"/>
        <end position="111"/>
    </location>
</feature>
<dbReference type="Gene3D" id="3.90.1150.200">
    <property type="match status" value="1"/>
</dbReference>
<dbReference type="EMBL" id="CAFBME010000043">
    <property type="protein sequence ID" value="CAB4893971.1"/>
    <property type="molecule type" value="Genomic_DNA"/>
</dbReference>
<dbReference type="EMBL" id="CAEZYL010000024">
    <property type="protein sequence ID" value="CAB4721186.1"/>
    <property type="molecule type" value="Genomic_DNA"/>
</dbReference>
<dbReference type="EMBL" id="CAEZUD010000049">
    <property type="protein sequence ID" value="CAB4594746.1"/>
    <property type="molecule type" value="Genomic_DNA"/>
</dbReference>
<evidence type="ECO:0000313" key="8">
    <source>
        <dbReference type="EMBL" id="CAB5021200.1"/>
    </source>
</evidence>
<evidence type="ECO:0000313" key="7">
    <source>
        <dbReference type="EMBL" id="CAB4963564.1"/>
    </source>
</evidence>
<dbReference type="SUPFAM" id="SSF159888">
    <property type="entry name" value="YdhG-like"/>
    <property type="match status" value="1"/>
</dbReference>
<protein>
    <submittedName>
        <fullName evidence="8">Unannotated protein</fullName>
    </submittedName>
</protein>
<evidence type="ECO:0000313" key="5">
    <source>
        <dbReference type="EMBL" id="CAB4721186.1"/>
    </source>
</evidence>
<evidence type="ECO:0000313" key="6">
    <source>
        <dbReference type="EMBL" id="CAB4893971.1"/>
    </source>
</evidence>
<proteinExistence type="predicted"/>
<organism evidence="8">
    <name type="scientific">freshwater metagenome</name>
    <dbReference type="NCBI Taxonomy" id="449393"/>
    <lineage>
        <taxon>unclassified sequences</taxon>
        <taxon>metagenomes</taxon>
        <taxon>ecological metagenomes</taxon>
    </lineage>
</organism>
<dbReference type="EMBL" id="CAEZUY010000112">
    <property type="protein sequence ID" value="CAB4619633.1"/>
    <property type="molecule type" value="Genomic_DNA"/>
</dbReference>
<sequence>MKKIPDSVADYYASAPISHKRTLLEMRTRILEVVPTAKEVIKYGMPTFVVDGVEVAGLMFHKYHIGYYPYSGSILEKYPDICAKYPTTKGALQMPIDQPLLKGEVKKLVKAKLALG</sequence>